<evidence type="ECO:0000313" key="1">
    <source>
        <dbReference type="EMBL" id="ERI85441.1"/>
    </source>
</evidence>
<organism evidence="1 2">
    <name type="scientific">Bacteroides pyogenes F0041</name>
    <dbReference type="NCBI Taxonomy" id="1321819"/>
    <lineage>
        <taxon>Bacteria</taxon>
        <taxon>Pseudomonadati</taxon>
        <taxon>Bacteroidota</taxon>
        <taxon>Bacteroidia</taxon>
        <taxon>Bacteroidales</taxon>
        <taxon>Bacteroidaceae</taxon>
        <taxon>Bacteroides</taxon>
    </lineage>
</organism>
<dbReference type="EMBL" id="AWSV01000090">
    <property type="protein sequence ID" value="ERI85441.1"/>
    <property type="molecule type" value="Genomic_DNA"/>
</dbReference>
<reference evidence="1 2" key="1">
    <citation type="submission" date="2013-08" db="EMBL/GenBank/DDBJ databases">
        <authorList>
            <person name="Weinstock G."/>
            <person name="Sodergren E."/>
            <person name="Wylie T."/>
            <person name="Fulton L."/>
            <person name="Fulton R."/>
            <person name="Fronick C."/>
            <person name="O'Laughlin M."/>
            <person name="Godfrey J."/>
            <person name="Miner T."/>
            <person name="Herter B."/>
            <person name="Appelbaum E."/>
            <person name="Cordes M."/>
            <person name="Lek S."/>
            <person name="Wollam A."/>
            <person name="Pepin K.H."/>
            <person name="Palsikar V.B."/>
            <person name="Mitreva M."/>
            <person name="Wilson R.K."/>
        </authorList>
    </citation>
    <scope>NUCLEOTIDE SEQUENCE [LARGE SCALE GENOMIC DNA]</scope>
    <source>
        <strain evidence="1 2">F0041</strain>
    </source>
</reference>
<dbReference type="PATRIC" id="fig|1321819.3.peg.1581"/>
<protein>
    <submittedName>
        <fullName evidence="1">Uncharacterized protein</fullName>
    </submittedName>
</protein>
<accession>U2DZQ4</accession>
<evidence type="ECO:0000313" key="2">
    <source>
        <dbReference type="Proteomes" id="UP000016496"/>
    </source>
</evidence>
<dbReference type="Proteomes" id="UP000016496">
    <property type="component" value="Unassembled WGS sequence"/>
</dbReference>
<gene>
    <name evidence="1" type="ORF">HMPREF1981_01716</name>
</gene>
<dbReference type="AlphaFoldDB" id="U2DZQ4"/>
<dbReference type="HOGENOM" id="CLU_2969892_0_0_10"/>
<name>U2DZQ4_9BACE</name>
<proteinExistence type="predicted"/>
<sequence>MNVRISILTGFKNSGYAPCNPDKYLNTSGELLLNLSLPRVSASKLKTLRKLENRLFIF</sequence>
<comment type="caution">
    <text evidence="1">The sequence shown here is derived from an EMBL/GenBank/DDBJ whole genome shotgun (WGS) entry which is preliminary data.</text>
</comment>